<evidence type="ECO:0008006" key="3">
    <source>
        <dbReference type="Google" id="ProtNLM"/>
    </source>
</evidence>
<keyword evidence="2" id="KW-1185">Reference proteome</keyword>
<sequence>MACKEGTAKLRMVYEKDRRSFITMIIRALCNTFSGRQIGLCMQSQLLKRNPYLGLGQLTRTISSHHVSKNIEFLTQNNRIISSKNIAQTLNVTNNRPLLVILTWLLSERRHVMKFVNLYMEQGFDVVVVSLTPWQLMWPAKGSRLVAADLLTFLKQNESYQQILLHGFSVGGYMWGEALDLIQSNNDKYNTVTDRIVGQVWDSIADISQITIGFPRAVFPKNMMLQSMLRKYVEYHMKTFHQQATQYYIRSSQVFHAANVLRVPALLFVSKTDPVGAVTSNLSLRDTWDSLGIKTYMKIFEESPHVSHFYTYPKEYVAELYAFLQKLNLIQNEEKIRARL</sequence>
<evidence type="ECO:0000313" key="1">
    <source>
        <dbReference type="EMBL" id="EGI57298.1"/>
    </source>
</evidence>
<dbReference type="eggNOG" id="KOG2521">
    <property type="taxonomic scope" value="Eukaryota"/>
</dbReference>
<reference evidence="1" key="1">
    <citation type="submission" date="2011-02" db="EMBL/GenBank/DDBJ databases">
        <title>The genome of the leaf-cutting ant Acromyrmex echinatior suggests key adaptations to social evolution and fungus farming.</title>
        <authorList>
            <person name="Nygaard S."/>
            <person name="Zhang G."/>
        </authorList>
    </citation>
    <scope>NUCLEOTIDE SEQUENCE</scope>
</reference>
<dbReference type="GO" id="GO:0017171">
    <property type="term" value="F:serine hydrolase activity"/>
    <property type="evidence" value="ECO:0007669"/>
    <property type="project" value="TreeGrafter"/>
</dbReference>
<dbReference type="Gene3D" id="3.40.50.1820">
    <property type="entry name" value="alpha/beta hydrolase"/>
    <property type="match status" value="1"/>
</dbReference>
<dbReference type="InterPro" id="IPR008547">
    <property type="entry name" value="DUF829_TMEM53"/>
</dbReference>
<evidence type="ECO:0000313" key="2">
    <source>
        <dbReference type="Proteomes" id="UP000007755"/>
    </source>
</evidence>
<dbReference type="InterPro" id="IPR029058">
    <property type="entry name" value="AB_hydrolase_fold"/>
</dbReference>
<dbReference type="SUPFAM" id="SSF53474">
    <property type="entry name" value="alpha/beta-Hydrolases"/>
    <property type="match status" value="1"/>
</dbReference>
<protein>
    <recommendedName>
        <fullName evidence="3">Transmembrane protein 53</fullName>
    </recommendedName>
</protein>
<dbReference type="Proteomes" id="UP000007755">
    <property type="component" value="Unassembled WGS sequence"/>
</dbReference>
<accession>F4X8M9</accession>
<gene>
    <name evidence="1" type="ORF">G5I_14769</name>
</gene>
<name>F4X8M9_ACREC</name>
<dbReference type="EMBL" id="GL888932">
    <property type="protein sequence ID" value="EGI57298.1"/>
    <property type="molecule type" value="Genomic_DNA"/>
</dbReference>
<organism evidence="2">
    <name type="scientific">Acromyrmex echinatior</name>
    <name type="common">Panamanian leafcutter ant</name>
    <name type="synonym">Acromyrmex octospinosus echinatior</name>
    <dbReference type="NCBI Taxonomy" id="103372"/>
    <lineage>
        <taxon>Eukaryota</taxon>
        <taxon>Metazoa</taxon>
        <taxon>Ecdysozoa</taxon>
        <taxon>Arthropoda</taxon>
        <taxon>Hexapoda</taxon>
        <taxon>Insecta</taxon>
        <taxon>Pterygota</taxon>
        <taxon>Neoptera</taxon>
        <taxon>Endopterygota</taxon>
        <taxon>Hymenoptera</taxon>
        <taxon>Apocrita</taxon>
        <taxon>Aculeata</taxon>
        <taxon>Formicoidea</taxon>
        <taxon>Formicidae</taxon>
        <taxon>Myrmicinae</taxon>
        <taxon>Acromyrmex</taxon>
    </lineage>
</organism>
<dbReference type="FunCoup" id="F4X8M9">
    <property type="interactions" value="6"/>
</dbReference>
<dbReference type="PANTHER" id="PTHR20908:SF1">
    <property type="entry name" value="LD15586P"/>
    <property type="match status" value="1"/>
</dbReference>
<dbReference type="OrthoDB" id="77878at2759"/>
<proteinExistence type="predicted"/>
<dbReference type="AlphaFoldDB" id="F4X8M9"/>
<dbReference type="PANTHER" id="PTHR20908">
    <property type="entry name" value="LD15586P"/>
    <property type="match status" value="1"/>
</dbReference>
<dbReference type="InParanoid" id="F4X8M9"/>
<dbReference type="Pfam" id="PF05705">
    <property type="entry name" value="DUF829"/>
    <property type="match status" value="1"/>
</dbReference>